<dbReference type="Proteomes" id="UP001054945">
    <property type="component" value="Unassembled WGS sequence"/>
</dbReference>
<dbReference type="EMBL" id="BPLR01001516">
    <property type="protein sequence ID" value="GIZ02865.1"/>
    <property type="molecule type" value="Genomic_DNA"/>
</dbReference>
<feature type="compositionally biased region" description="Polar residues" evidence="1">
    <location>
        <begin position="1"/>
        <end position="12"/>
    </location>
</feature>
<dbReference type="AlphaFoldDB" id="A0AAV4Y777"/>
<evidence type="ECO:0000313" key="2">
    <source>
        <dbReference type="EMBL" id="GIZ02865.1"/>
    </source>
</evidence>
<accession>A0AAV4Y777</accession>
<evidence type="ECO:0000256" key="1">
    <source>
        <dbReference type="SAM" id="MobiDB-lite"/>
    </source>
</evidence>
<sequence length="81" mass="9115">MIHHNLLQSTQHGDLPYDRHLKGLPVRIKTRGRVQRHEAKKRCPLEICSASLLTASLVPSGRRNSDFLNNNNASAPFETSN</sequence>
<name>A0AAV4Y777_CAEEX</name>
<protein>
    <submittedName>
        <fullName evidence="2">Uncharacterized protein</fullName>
    </submittedName>
</protein>
<feature type="region of interest" description="Disordered" evidence="1">
    <location>
        <begin position="60"/>
        <end position="81"/>
    </location>
</feature>
<keyword evidence="3" id="KW-1185">Reference proteome</keyword>
<comment type="caution">
    <text evidence="2">The sequence shown here is derived from an EMBL/GenBank/DDBJ whole genome shotgun (WGS) entry which is preliminary data.</text>
</comment>
<gene>
    <name evidence="2" type="ORF">CEXT_416491</name>
</gene>
<organism evidence="2 3">
    <name type="scientific">Caerostris extrusa</name>
    <name type="common">Bark spider</name>
    <name type="synonym">Caerostris bankana</name>
    <dbReference type="NCBI Taxonomy" id="172846"/>
    <lineage>
        <taxon>Eukaryota</taxon>
        <taxon>Metazoa</taxon>
        <taxon>Ecdysozoa</taxon>
        <taxon>Arthropoda</taxon>
        <taxon>Chelicerata</taxon>
        <taxon>Arachnida</taxon>
        <taxon>Araneae</taxon>
        <taxon>Araneomorphae</taxon>
        <taxon>Entelegynae</taxon>
        <taxon>Araneoidea</taxon>
        <taxon>Araneidae</taxon>
        <taxon>Caerostris</taxon>
    </lineage>
</organism>
<reference evidence="2 3" key="1">
    <citation type="submission" date="2021-06" db="EMBL/GenBank/DDBJ databases">
        <title>Caerostris extrusa draft genome.</title>
        <authorList>
            <person name="Kono N."/>
            <person name="Arakawa K."/>
        </authorList>
    </citation>
    <scope>NUCLEOTIDE SEQUENCE [LARGE SCALE GENOMIC DNA]</scope>
</reference>
<feature type="region of interest" description="Disordered" evidence="1">
    <location>
        <begin position="1"/>
        <end position="22"/>
    </location>
</feature>
<evidence type="ECO:0000313" key="3">
    <source>
        <dbReference type="Proteomes" id="UP001054945"/>
    </source>
</evidence>
<feature type="compositionally biased region" description="Polar residues" evidence="1">
    <location>
        <begin position="66"/>
        <end position="81"/>
    </location>
</feature>
<proteinExistence type="predicted"/>